<name>A0A4Q7YX14_9BACT</name>
<evidence type="ECO:0000313" key="2">
    <source>
        <dbReference type="Proteomes" id="UP000292958"/>
    </source>
</evidence>
<evidence type="ECO:0000313" key="1">
    <source>
        <dbReference type="EMBL" id="RZU42270.1"/>
    </source>
</evidence>
<dbReference type="InterPro" id="IPR012349">
    <property type="entry name" value="Split_barrel_FMN-bd"/>
</dbReference>
<sequence>MDVKREISRTLRKLILGGTDLPQACDISLDHPQIEISVRLLGMGLTRDVTNSHSVACAVPFMFCIGLERSEINELVTGRYFTLEFRENRGRGNVLGIIKLKLQAILPVECHWIGLFRAVKCQNYCIPKYRLHAHRLLLRYNQCKGRRAGELQVSTLDAQCNAVTFICPRPVVLVCVVDGPRGNVFPMNLLGDLGGNYFAFALNSERQAASLVERLGRLTLSTVPLSKSLIVRELGKNHYLDLIPLEEVPFALQQSGGLDIPFPEFAIRIRELQVLEVLPLGSHNFFLAKTVRETINMSGQEFHMIHGFYAAHRNLSGTKRELITDDSGSGAKERVTDS</sequence>
<gene>
    <name evidence="1" type="ORF">BDD14_3826</name>
</gene>
<protein>
    <submittedName>
        <fullName evidence="1">Flavin reductase (DIM6/NTAB) family NADH-FMN oxidoreductase RutF</fullName>
    </submittedName>
</protein>
<proteinExistence type="predicted"/>
<comment type="caution">
    <text evidence="1">The sequence shown here is derived from an EMBL/GenBank/DDBJ whole genome shotgun (WGS) entry which is preliminary data.</text>
</comment>
<dbReference type="Proteomes" id="UP000292958">
    <property type="component" value="Unassembled WGS sequence"/>
</dbReference>
<organism evidence="1 2">
    <name type="scientific">Edaphobacter modestus</name>
    <dbReference type="NCBI Taxonomy" id="388466"/>
    <lineage>
        <taxon>Bacteria</taxon>
        <taxon>Pseudomonadati</taxon>
        <taxon>Acidobacteriota</taxon>
        <taxon>Terriglobia</taxon>
        <taxon>Terriglobales</taxon>
        <taxon>Acidobacteriaceae</taxon>
        <taxon>Edaphobacter</taxon>
    </lineage>
</organism>
<dbReference type="SUPFAM" id="SSF50475">
    <property type="entry name" value="FMN-binding split barrel"/>
    <property type="match status" value="1"/>
</dbReference>
<dbReference type="EMBL" id="SHKW01000001">
    <property type="protein sequence ID" value="RZU42270.1"/>
    <property type="molecule type" value="Genomic_DNA"/>
</dbReference>
<dbReference type="AlphaFoldDB" id="A0A4Q7YX14"/>
<dbReference type="Gene3D" id="2.30.110.10">
    <property type="entry name" value="Electron Transport, Fmn-binding Protein, Chain A"/>
    <property type="match status" value="1"/>
</dbReference>
<accession>A0A4Q7YX14</accession>
<keyword evidence="2" id="KW-1185">Reference proteome</keyword>
<reference evidence="1 2" key="1">
    <citation type="submission" date="2019-02" db="EMBL/GenBank/DDBJ databases">
        <title>Genomic Encyclopedia of Archaeal and Bacterial Type Strains, Phase II (KMG-II): from individual species to whole genera.</title>
        <authorList>
            <person name="Goeker M."/>
        </authorList>
    </citation>
    <scope>NUCLEOTIDE SEQUENCE [LARGE SCALE GENOMIC DNA]</scope>
    <source>
        <strain evidence="1 2">DSM 18101</strain>
    </source>
</reference>